<dbReference type="Proteomes" id="UP000593566">
    <property type="component" value="Unassembled WGS sequence"/>
</dbReference>
<feature type="chain" id="PRO_5034121489" evidence="2">
    <location>
        <begin position="18"/>
        <end position="209"/>
    </location>
</feature>
<evidence type="ECO:0000256" key="1">
    <source>
        <dbReference type="SAM" id="MobiDB-lite"/>
    </source>
</evidence>
<feature type="compositionally biased region" description="Basic and acidic residues" evidence="1">
    <location>
        <begin position="192"/>
        <end position="209"/>
    </location>
</feature>
<evidence type="ECO:0000313" key="4">
    <source>
        <dbReference type="Proteomes" id="UP000593566"/>
    </source>
</evidence>
<organism evidence="3 4">
    <name type="scientific">Letharia lupina</name>
    <dbReference type="NCBI Taxonomy" id="560253"/>
    <lineage>
        <taxon>Eukaryota</taxon>
        <taxon>Fungi</taxon>
        <taxon>Dikarya</taxon>
        <taxon>Ascomycota</taxon>
        <taxon>Pezizomycotina</taxon>
        <taxon>Lecanoromycetes</taxon>
        <taxon>OSLEUM clade</taxon>
        <taxon>Lecanoromycetidae</taxon>
        <taxon>Lecanorales</taxon>
        <taxon>Lecanorineae</taxon>
        <taxon>Parmeliaceae</taxon>
        <taxon>Letharia</taxon>
    </lineage>
</organism>
<reference evidence="3 4" key="1">
    <citation type="journal article" date="2020" name="Genomics">
        <title>Complete, high-quality genomes from long-read metagenomic sequencing of two wolf lichen thalli reveals enigmatic genome architecture.</title>
        <authorList>
            <person name="McKenzie S.K."/>
            <person name="Walston R.F."/>
            <person name="Allen J.L."/>
        </authorList>
    </citation>
    <scope>NUCLEOTIDE SEQUENCE [LARGE SCALE GENOMIC DNA]</scope>
    <source>
        <strain evidence="3">WasteWater1</strain>
    </source>
</reference>
<keyword evidence="2" id="KW-0732">Signal</keyword>
<feature type="compositionally biased region" description="Basic and acidic residues" evidence="1">
    <location>
        <begin position="82"/>
        <end position="104"/>
    </location>
</feature>
<gene>
    <name evidence="3" type="ORF">HO133_004858</name>
</gene>
<feature type="compositionally biased region" description="Basic and acidic residues" evidence="1">
    <location>
        <begin position="166"/>
        <end position="182"/>
    </location>
</feature>
<comment type="caution">
    <text evidence="3">The sequence shown here is derived from an EMBL/GenBank/DDBJ whole genome shotgun (WGS) entry which is preliminary data.</text>
</comment>
<evidence type="ECO:0000313" key="3">
    <source>
        <dbReference type="EMBL" id="KAF6230514.1"/>
    </source>
</evidence>
<dbReference type="EMBL" id="JACCJB010000002">
    <property type="protein sequence ID" value="KAF6230514.1"/>
    <property type="molecule type" value="Genomic_DNA"/>
</dbReference>
<feature type="signal peptide" evidence="2">
    <location>
        <begin position="1"/>
        <end position="17"/>
    </location>
</feature>
<name>A0A8H6FL27_9LECA</name>
<proteinExistence type="predicted"/>
<feature type="region of interest" description="Disordered" evidence="1">
    <location>
        <begin position="25"/>
        <end position="209"/>
    </location>
</feature>
<protein>
    <submittedName>
        <fullName evidence="3">Uncharacterized protein</fullName>
    </submittedName>
</protein>
<keyword evidence="4" id="KW-1185">Reference proteome</keyword>
<dbReference type="GeneID" id="59333264"/>
<sequence>MHLQLFLLALVAPLALSLPQPITQGESGNLVARQGPVNFTGGGEGGYHKEKHHGPPGGPHPARALIERQDSGNSTVHGGKGGPHEFKGKEHYGGPPHPERDLSQRQESGNSTGGGEHHGDGKHHHEGGHPGPKVDKRIEEGNGTTGGITGKEKFKPDGYHGGPQRPGEHKRSIVDMVLDRRQHNSTSSGEEGNGKHEGKKGHFEHNGPE</sequence>
<accession>A0A8H6FL27</accession>
<dbReference type="RefSeq" id="XP_037157771.1">
    <property type="nucleotide sequence ID" value="XM_037295770.1"/>
</dbReference>
<evidence type="ECO:0000256" key="2">
    <source>
        <dbReference type="SAM" id="SignalP"/>
    </source>
</evidence>
<dbReference type="AlphaFoldDB" id="A0A8H6FL27"/>